<evidence type="ECO:0008006" key="3">
    <source>
        <dbReference type="Google" id="ProtNLM"/>
    </source>
</evidence>
<dbReference type="Gene3D" id="3.30.420.130">
    <property type="entry name" value="Dinitrogenase iron-molybdenum cofactor biosynthesis domain"/>
    <property type="match status" value="1"/>
</dbReference>
<gene>
    <name evidence="2" type="ORF">ENV52_10220</name>
</gene>
<evidence type="ECO:0000313" key="2">
    <source>
        <dbReference type="EMBL" id="HHS30060.1"/>
    </source>
</evidence>
<protein>
    <recommendedName>
        <fullName evidence="3">Dinitrogenase iron-molybdenum cofactor biosynthesis domain-containing protein</fullName>
    </recommendedName>
</protein>
<name>A0A7V6A4P4_9BACT</name>
<dbReference type="InterPro" id="IPR036105">
    <property type="entry name" value="DiNase_FeMo-co_biosyn_sf"/>
</dbReference>
<sequence length="182" mass="19999">MLAIPVLRDRVAPVLNWCSSIRIYPEKPASQSVPQELNVSHLEAGRRLEFLREQGVKTLICGALSPDLRHYAQVLGITVVCGVAGDIEEVLRSYWSNQLDQPRFYLPGCRGPRRYQSGFGGGRCPGLHREPGPGRGAQASPAGSKTGRICICPECGHQQSHERGIPCHQVHCPRCGQRLVRG</sequence>
<reference evidence="2" key="1">
    <citation type="journal article" date="2020" name="mSystems">
        <title>Genome- and Community-Level Interaction Insights into Carbon Utilization and Element Cycling Functions of Hydrothermarchaeota in Hydrothermal Sediment.</title>
        <authorList>
            <person name="Zhou Z."/>
            <person name="Liu Y."/>
            <person name="Xu W."/>
            <person name="Pan J."/>
            <person name="Luo Z.H."/>
            <person name="Li M."/>
        </authorList>
    </citation>
    <scope>NUCLEOTIDE SEQUENCE [LARGE SCALE GENOMIC DNA]</scope>
    <source>
        <strain evidence="2">SpSt-767</strain>
    </source>
</reference>
<organism evidence="2">
    <name type="scientific">Desulfobacca acetoxidans</name>
    <dbReference type="NCBI Taxonomy" id="60893"/>
    <lineage>
        <taxon>Bacteria</taxon>
        <taxon>Pseudomonadati</taxon>
        <taxon>Thermodesulfobacteriota</taxon>
        <taxon>Desulfobaccia</taxon>
        <taxon>Desulfobaccales</taxon>
        <taxon>Desulfobaccaceae</taxon>
        <taxon>Desulfobacca</taxon>
    </lineage>
</organism>
<proteinExistence type="predicted"/>
<dbReference type="SUPFAM" id="SSF53146">
    <property type="entry name" value="Nitrogenase accessory factor-like"/>
    <property type="match status" value="1"/>
</dbReference>
<accession>A0A7V6A4P4</accession>
<dbReference type="AlphaFoldDB" id="A0A7V6A4P4"/>
<evidence type="ECO:0000256" key="1">
    <source>
        <dbReference type="SAM" id="MobiDB-lite"/>
    </source>
</evidence>
<comment type="caution">
    <text evidence="2">The sequence shown here is derived from an EMBL/GenBank/DDBJ whole genome shotgun (WGS) entry which is preliminary data.</text>
</comment>
<feature type="region of interest" description="Disordered" evidence="1">
    <location>
        <begin position="120"/>
        <end position="144"/>
    </location>
</feature>
<dbReference type="EMBL" id="DTGR01000161">
    <property type="protein sequence ID" value="HHS30060.1"/>
    <property type="molecule type" value="Genomic_DNA"/>
</dbReference>